<sequence length="107" mass="11305">MTKTLLVSLLALSATAFAADTPAPAADAAPAAASPAKHSCTKVDHPGRLASETQVKTYTKRFKEYGECIKKFVDEQNKVSTGAMEAANTAINEYNEAVKQSKEASAK</sequence>
<dbReference type="EMBL" id="JBHSBU010000001">
    <property type="protein sequence ID" value="MFC4158211.1"/>
    <property type="molecule type" value="Genomic_DNA"/>
</dbReference>
<feature type="chain" id="PRO_5047381587" evidence="2">
    <location>
        <begin position="19"/>
        <end position="107"/>
    </location>
</feature>
<feature type="compositionally biased region" description="Low complexity" evidence="1">
    <location>
        <begin position="24"/>
        <end position="36"/>
    </location>
</feature>
<proteinExistence type="predicted"/>
<accession>A0ABV8MLL9</accession>
<feature type="region of interest" description="Disordered" evidence="1">
    <location>
        <begin position="24"/>
        <end position="44"/>
    </location>
</feature>
<evidence type="ECO:0000256" key="1">
    <source>
        <dbReference type="SAM" id="MobiDB-lite"/>
    </source>
</evidence>
<keyword evidence="2" id="KW-0732">Signal</keyword>
<keyword evidence="4" id="KW-1185">Reference proteome</keyword>
<dbReference type="RefSeq" id="WP_378160640.1">
    <property type="nucleotide sequence ID" value="NZ_JBHSBU010000001.1"/>
</dbReference>
<comment type="caution">
    <text evidence="3">The sequence shown here is derived from an EMBL/GenBank/DDBJ whole genome shotgun (WGS) entry which is preliminary data.</text>
</comment>
<evidence type="ECO:0000313" key="4">
    <source>
        <dbReference type="Proteomes" id="UP001595791"/>
    </source>
</evidence>
<gene>
    <name evidence="3" type="ORF">ACFOW7_02445</name>
</gene>
<evidence type="ECO:0000256" key="2">
    <source>
        <dbReference type="SAM" id="SignalP"/>
    </source>
</evidence>
<reference evidence="4" key="1">
    <citation type="journal article" date="2019" name="Int. J. Syst. Evol. Microbiol.">
        <title>The Global Catalogue of Microorganisms (GCM) 10K type strain sequencing project: providing services to taxonomists for standard genome sequencing and annotation.</title>
        <authorList>
            <consortium name="The Broad Institute Genomics Platform"/>
            <consortium name="The Broad Institute Genome Sequencing Center for Infectious Disease"/>
            <person name="Wu L."/>
            <person name="Ma J."/>
        </authorList>
    </citation>
    <scope>NUCLEOTIDE SEQUENCE [LARGE SCALE GENOMIC DNA]</scope>
    <source>
        <strain evidence="4">LMG 29894</strain>
    </source>
</reference>
<dbReference type="Proteomes" id="UP001595791">
    <property type="component" value="Unassembled WGS sequence"/>
</dbReference>
<protein>
    <submittedName>
        <fullName evidence="3">Uncharacterized protein</fullName>
    </submittedName>
</protein>
<organism evidence="3 4">
    <name type="scientific">Chitinimonas lacunae</name>
    <dbReference type="NCBI Taxonomy" id="1963018"/>
    <lineage>
        <taxon>Bacteria</taxon>
        <taxon>Pseudomonadati</taxon>
        <taxon>Pseudomonadota</taxon>
        <taxon>Betaproteobacteria</taxon>
        <taxon>Neisseriales</taxon>
        <taxon>Chitinibacteraceae</taxon>
        <taxon>Chitinimonas</taxon>
    </lineage>
</organism>
<feature type="signal peptide" evidence="2">
    <location>
        <begin position="1"/>
        <end position="18"/>
    </location>
</feature>
<name>A0ABV8MLL9_9NEIS</name>
<evidence type="ECO:0000313" key="3">
    <source>
        <dbReference type="EMBL" id="MFC4158211.1"/>
    </source>
</evidence>